<name>A0ABR3ZVK2_9LECA</name>
<reference evidence="2 3" key="1">
    <citation type="submission" date="2024-09" db="EMBL/GenBank/DDBJ databases">
        <title>Rethinking Asexuality: The Enigmatic Case of Functional Sexual Genes in Lepraria (Stereocaulaceae).</title>
        <authorList>
            <person name="Doellman M."/>
            <person name="Sun Y."/>
            <person name="Barcenas-Pena A."/>
            <person name="Lumbsch H.T."/>
            <person name="Grewe F."/>
        </authorList>
    </citation>
    <scope>NUCLEOTIDE SEQUENCE [LARGE SCALE GENOMIC DNA]</scope>
    <source>
        <strain evidence="2 3">Mercado 3170</strain>
    </source>
</reference>
<proteinExistence type="predicted"/>
<dbReference type="EMBL" id="JBEFKJ010000047">
    <property type="protein sequence ID" value="KAL2036926.1"/>
    <property type="molecule type" value="Genomic_DNA"/>
</dbReference>
<feature type="compositionally biased region" description="Polar residues" evidence="1">
    <location>
        <begin position="537"/>
        <end position="547"/>
    </location>
</feature>
<feature type="region of interest" description="Disordered" evidence="1">
    <location>
        <begin position="531"/>
        <end position="608"/>
    </location>
</feature>
<evidence type="ECO:0000313" key="3">
    <source>
        <dbReference type="Proteomes" id="UP001590950"/>
    </source>
</evidence>
<evidence type="ECO:0000313" key="2">
    <source>
        <dbReference type="EMBL" id="KAL2036926.1"/>
    </source>
</evidence>
<protein>
    <submittedName>
        <fullName evidence="2">Uncharacterized protein</fullName>
    </submittedName>
</protein>
<sequence>MESERWDMQEALAGGRNPFDLDTPWDLSLLPDLTPAAQGMVDTGNEPYGQVASRQAEEYAGAVNTAPDQDNENSCPDADTRMIYKPCRKKPVRDQKPKEEEEDVMVKKDSKKGTTRLIRGLLHWHDPKDDQWIPAVIHDDIRGELIAEAQAAYPGRRYVHPDPGSGRLYDQTSFKVEHENWGPERGDRPSICFQWEKDENQTDHIHPGYMTHKGLLVLGPHDKPITNWPEIPATLSSGTPGYKLEAMRRQNMEIKQGDFWARMPRVLYELHNDHHIPVALRDVNTMINMPLLRFRATAGCLSWTTRDGTSGLKTGLLKMFAKRGFDPVANGNSTRRFRDLLPFEQDQVKAENADGRYEKQAGNRKISPEKRAELQKRKEARWARAEAEYQRQLAEEAKDGKQRNVEEDVEDESEVARPAKRTRQTPERGARKTVGPTINIPQQLEVDQEISGHGASGPFPPYKKSKGLLQKAVNNNASQHRAKADAAPVFDTSSSGEDVPLIMRRKQQPKAAAPNSEDSHTPLIITAGRRQAPAAPISNSYSETNAAPNKGTKRKRPAADAGSDDDTDFVPRGGKRHRRAAPVIESDSDSDSDPDPIVVNPRKRRRTREALVQQNLPVDVVLPDLAGTEYAHGTANYNEVLYQLQRANKRMRDDLRNHPDDGETRMALPANRQRNIQETTKNASKSTGDPLHKTKKARHLSRPHTQSHSQQNLGDFLAGKVAKVIDSFTPADLNPLQTAPTTERYYDQVAEALQPTINAYLDLTGYEAPQTNRWDSYATQWQRIYNSFRFNWGMITDKKLPRLVRLSPRSQLDRRSREYCGARFN</sequence>
<evidence type="ECO:0000256" key="1">
    <source>
        <dbReference type="SAM" id="MobiDB-lite"/>
    </source>
</evidence>
<feature type="region of interest" description="Disordered" evidence="1">
    <location>
        <begin position="477"/>
        <end position="498"/>
    </location>
</feature>
<feature type="region of interest" description="Disordered" evidence="1">
    <location>
        <begin position="1"/>
        <end position="20"/>
    </location>
</feature>
<feature type="compositionally biased region" description="Basic and acidic residues" evidence="1">
    <location>
        <begin position="394"/>
        <end position="406"/>
    </location>
</feature>
<comment type="caution">
    <text evidence="2">The sequence shown here is derived from an EMBL/GenBank/DDBJ whole genome shotgun (WGS) entry which is preliminary data.</text>
</comment>
<organism evidence="2 3">
    <name type="scientific">Stereocaulon virgatum</name>
    <dbReference type="NCBI Taxonomy" id="373712"/>
    <lineage>
        <taxon>Eukaryota</taxon>
        <taxon>Fungi</taxon>
        <taxon>Dikarya</taxon>
        <taxon>Ascomycota</taxon>
        <taxon>Pezizomycotina</taxon>
        <taxon>Lecanoromycetes</taxon>
        <taxon>OSLEUM clade</taxon>
        <taxon>Lecanoromycetidae</taxon>
        <taxon>Lecanorales</taxon>
        <taxon>Lecanorineae</taxon>
        <taxon>Stereocaulaceae</taxon>
        <taxon>Stereocaulon</taxon>
    </lineage>
</organism>
<dbReference type="Proteomes" id="UP001590950">
    <property type="component" value="Unassembled WGS sequence"/>
</dbReference>
<feature type="region of interest" description="Disordered" evidence="1">
    <location>
        <begin position="351"/>
        <end position="378"/>
    </location>
</feature>
<gene>
    <name evidence="2" type="ORF">N7G274_010351</name>
</gene>
<keyword evidence="3" id="KW-1185">Reference proteome</keyword>
<feature type="compositionally biased region" description="Polar residues" evidence="1">
    <location>
        <begin position="676"/>
        <end position="687"/>
    </location>
</feature>
<accession>A0ABR3ZVK2</accession>
<feature type="region of interest" description="Disordered" evidence="1">
    <location>
        <begin position="394"/>
        <end position="434"/>
    </location>
</feature>
<feature type="region of interest" description="Disordered" evidence="1">
    <location>
        <begin position="676"/>
        <end position="711"/>
    </location>
</feature>
<feature type="compositionally biased region" description="Basic residues" evidence="1">
    <location>
        <begin position="693"/>
        <end position="702"/>
    </location>
</feature>